<evidence type="ECO:0000256" key="3">
    <source>
        <dbReference type="SAM" id="SignalP"/>
    </source>
</evidence>
<gene>
    <name evidence="4" type="ORF">AURMO_01342</name>
</gene>
<name>A0A2Z3S495_9MICO</name>
<dbReference type="OrthoDB" id="5100139at2"/>
<dbReference type="KEGG" id="aum:AURMO_01342"/>
<evidence type="ECO:0000256" key="2">
    <source>
        <dbReference type="SAM" id="MobiDB-lite"/>
    </source>
</evidence>
<organism evidence="4 5">
    <name type="scientific">Aurantimicrobium photophilum</name>
    <dbReference type="NCBI Taxonomy" id="1987356"/>
    <lineage>
        <taxon>Bacteria</taxon>
        <taxon>Bacillati</taxon>
        <taxon>Actinomycetota</taxon>
        <taxon>Actinomycetes</taxon>
        <taxon>Micrococcales</taxon>
        <taxon>Microbacteriaceae</taxon>
        <taxon>Aurantimicrobium</taxon>
    </lineage>
</organism>
<keyword evidence="1" id="KW-0175">Coiled coil</keyword>
<keyword evidence="5" id="KW-1185">Reference proteome</keyword>
<feature type="chain" id="PRO_5039267389" evidence="3">
    <location>
        <begin position="20"/>
        <end position="364"/>
    </location>
</feature>
<accession>A0A2Z3S495</accession>
<feature type="coiled-coil region" evidence="1">
    <location>
        <begin position="79"/>
        <end position="106"/>
    </location>
</feature>
<dbReference type="AlphaFoldDB" id="A0A2Z3S495"/>
<protein>
    <submittedName>
        <fullName evidence="4">Uncharacterized protein</fullName>
    </submittedName>
</protein>
<sequence precursor="true">MIAALAVSTVLVTSTAVVVGTNYVTTQQSAQSALFDTVASGNEKVTAVTQRAADLELAITNAQNILQDSSGKVLDEASRQALEKSIAQAQQTLKQQKSQLVKLKASVSSLKTPAPLDVLWPYGKQLRAQEVQDSDTTSVDVLVKAVMALGGGIQNVQAAQAAWQAEQDRIAAEQAAAEAAAAAQAAAAARRAAQAQTLEQTGGSTTPTAPAPPVTAAAAAPVTQGFSAEAYVTALAPNSYVVWDNGMCARQFGANVYLCGFATVNLNGSNTDRVPITLDSSLTERYSNSVGVSVLVHEAAHARQWWKYGPSIMTAYNALVPGQTGSMPVEWMADCATIVKLGYSTGAYTRNCTAEQLAEAATLW</sequence>
<feature type="region of interest" description="Disordered" evidence="2">
    <location>
        <begin position="194"/>
        <end position="216"/>
    </location>
</feature>
<feature type="signal peptide" evidence="3">
    <location>
        <begin position="1"/>
        <end position="19"/>
    </location>
</feature>
<proteinExistence type="predicted"/>
<evidence type="ECO:0000313" key="5">
    <source>
        <dbReference type="Proteomes" id="UP000246894"/>
    </source>
</evidence>
<dbReference type="EMBL" id="CP023994">
    <property type="protein sequence ID" value="AWR21933.1"/>
    <property type="molecule type" value="Genomic_DNA"/>
</dbReference>
<keyword evidence="3" id="KW-0732">Signal</keyword>
<reference evidence="4 5" key="1">
    <citation type="submission" date="2017-10" db="EMBL/GenBank/DDBJ databases">
        <title>Genome of an Actinobacterium that displays light-enhanced growth.</title>
        <authorList>
            <person name="Maresca J.A."/>
            <person name="Hempel P."/>
            <person name="Shevchenko O."/>
            <person name="Miller K.J."/>
            <person name="Hahn M.W."/>
        </authorList>
    </citation>
    <scope>NUCLEOTIDE SEQUENCE [LARGE SCALE GENOMIC DNA]</scope>
    <source>
        <strain evidence="4 5">MWH-Mo1</strain>
    </source>
</reference>
<dbReference type="Proteomes" id="UP000246894">
    <property type="component" value="Chromosome"/>
</dbReference>
<evidence type="ECO:0000256" key="1">
    <source>
        <dbReference type="SAM" id="Coils"/>
    </source>
</evidence>
<evidence type="ECO:0000313" key="4">
    <source>
        <dbReference type="EMBL" id="AWR21933.1"/>
    </source>
</evidence>